<dbReference type="Proteomes" id="UP000642876">
    <property type="component" value="Unassembled WGS sequence"/>
</dbReference>
<feature type="binding site" evidence="4">
    <location>
        <position position="83"/>
    </location>
    <ligand>
        <name>Mg(2+)</name>
        <dbReference type="ChEBI" id="CHEBI:18420"/>
        <label>1</label>
        <note>catalytic</note>
    </ligand>
</feature>
<evidence type="ECO:0000313" key="5">
    <source>
        <dbReference type="EMBL" id="MBC3177984.1"/>
    </source>
</evidence>
<protein>
    <submittedName>
        <fullName evidence="6">Inositol monophosphatase family protein</fullName>
    </submittedName>
</protein>
<dbReference type="Gene3D" id="3.40.190.80">
    <property type="match status" value="1"/>
</dbReference>
<feature type="binding site" evidence="4">
    <location>
        <position position="212"/>
    </location>
    <ligand>
        <name>Mg(2+)</name>
        <dbReference type="ChEBI" id="CHEBI:18420"/>
        <label>1</label>
        <note>catalytic</note>
    </ligand>
</feature>
<dbReference type="InterPro" id="IPR020583">
    <property type="entry name" value="Inositol_monoP_metal-BS"/>
</dbReference>
<evidence type="ECO:0000256" key="3">
    <source>
        <dbReference type="ARBA" id="ARBA00022842"/>
    </source>
</evidence>
<keyword evidence="3 4" id="KW-0460">Magnesium</keyword>
<dbReference type="CDD" id="cd01637">
    <property type="entry name" value="IMPase_like"/>
    <property type="match status" value="1"/>
</dbReference>
<dbReference type="GO" id="GO:0006020">
    <property type="term" value="P:inositol metabolic process"/>
    <property type="evidence" value="ECO:0007669"/>
    <property type="project" value="TreeGrafter"/>
</dbReference>
<sequence>MRDLAGYLEAAKRAVDAGREVFVDKLGAAPALHKGPGDFATEADLAIEQILREQLTAATGIAVYGEEQGGAFDPAACWVVDPIDGTSNYSSGNPNCAILCTLMLDGAPVVAITDAPLLDMRLTAIDGGQVMLNDDPLPPVNADTAAAAQVGIGSLASADRQRFPASFRLDLAGVLTESHLRPRISGSVGVDLAFMAQGIYQAAVSFSPHIWDNAAGVLFARCAGATVSGLDGAAWTPQTSGVVVGTGRAHRTVMDAIGKSTRGGTADEA</sequence>
<dbReference type="GO" id="GO:0007165">
    <property type="term" value="P:signal transduction"/>
    <property type="evidence" value="ECO:0007669"/>
    <property type="project" value="TreeGrafter"/>
</dbReference>
<dbReference type="KEGG" id="cluj:IAU68_07750"/>
<name>A0A7H0JX28_9CORY</name>
<dbReference type="RefSeq" id="WP_171192737.1">
    <property type="nucleotide sequence ID" value="NZ_CP061032.1"/>
</dbReference>
<proteinExistence type="predicted"/>
<accession>A0A7H0JX28</accession>
<feature type="binding site" evidence="4">
    <location>
        <position position="81"/>
    </location>
    <ligand>
        <name>Mg(2+)</name>
        <dbReference type="ChEBI" id="CHEBI:18420"/>
        <label>1</label>
        <note>catalytic</note>
    </ligand>
</feature>
<dbReference type="GO" id="GO:0046872">
    <property type="term" value="F:metal ion binding"/>
    <property type="evidence" value="ECO:0007669"/>
    <property type="project" value="UniProtKB-KW"/>
</dbReference>
<keyword evidence="8" id="KW-1185">Reference proteome</keyword>
<dbReference type="Gene3D" id="3.30.540.10">
    <property type="entry name" value="Fructose-1,6-Bisphosphatase, subunit A, domain 1"/>
    <property type="match status" value="1"/>
</dbReference>
<dbReference type="InterPro" id="IPR000760">
    <property type="entry name" value="Inositol_monophosphatase-like"/>
</dbReference>
<dbReference type="SUPFAM" id="SSF56655">
    <property type="entry name" value="Carbohydrate phosphatase"/>
    <property type="match status" value="1"/>
</dbReference>
<evidence type="ECO:0000313" key="6">
    <source>
        <dbReference type="EMBL" id="QNP89594.1"/>
    </source>
</evidence>
<keyword evidence="1 4" id="KW-0479">Metal-binding</keyword>
<keyword evidence="2" id="KW-0378">Hydrolase</keyword>
<dbReference type="PANTHER" id="PTHR20854:SF4">
    <property type="entry name" value="INOSITOL-1-MONOPHOSPHATASE-RELATED"/>
    <property type="match status" value="1"/>
</dbReference>
<dbReference type="EMBL" id="CP061032">
    <property type="protein sequence ID" value="QNP89594.1"/>
    <property type="molecule type" value="Genomic_DNA"/>
</dbReference>
<gene>
    <name evidence="5" type="ORF">H7348_01450</name>
    <name evidence="6" type="ORF">IAU68_07750</name>
</gene>
<dbReference type="GO" id="GO:0008934">
    <property type="term" value="F:inositol monophosphate 1-phosphatase activity"/>
    <property type="evidence" value="ECO:0007669"/>
    <property type="project" value="TreeGrafter"/>
</dbReference>
<evidence type="ECO:0000313" key="7">
    <source>
        <dbReference type="Proteomes" id="UP000516235"/>
    </source>
</evidence>
<feature type="binding site" evidence="4">
    <location>
        <position position="84"/>
    </location>
    <ligand>
        <name>Mg(2+)</name>
        <dbReference type="ChEBI" id="CHEBI:18420"/>
        <label>1</label>
        <note>catalytic</note>
    </ligand>
</feature>
<reference evidence="7 8" key="1">
    <citation type="submission" date="2020-08" db="EMBL/GenBank/DDBJ databases">
        <title>novel species in genus Corynebacterium.</title>
        <authorList>
            <person name="Zhang G."/>
        </authorList>
    </citation>
    <scope>NUCLEOTIDE SEQUENCE [LARGE SCALE GENOMIC DNA]</scope>
    <source>
        <strain evidence="7 8">zg-917</strain>
        <strain evidence="6">Zg-917</strain>
    </source>
</reference>
<dbReference type="AlphaFoldDB" id="A0A7H0JX28"/>
<comment type="cofactor">
    <cofactor evidence="4">
        <name>Mg(2+)</name>
        <dbReference type="ChEBI" id="CHEBI:18420"/>
    </cofactor>
</comment>
<organism evidence="6 7">
    <name type="scientific">Corynebacterium lujinxingii</name>
    <dbReference type="NCBI Taxonomy" id="2763010"/>
    <lineage>
        <taxon>Bacteria</taxon>
        <taxon>Bacillati</taxon>
        <taxon>Actinomycetota</taxon>
        <taxon>Actinomycetes</taxon>
        <taxon>Mycobacteriales</taxon>
        <taxon>Corynebacteriaceae</taxon>
        <taxon>Corynebacterium</taxon>
    </lineage>
</organism>
<evidence type="ECO:0000256" key="4">
    <source>
        <dbReference type="PIRSR" id="PIRSR600760-2"/>
    </source>
</evidence>
<dbReference type="Pfam" id="PF00459">
    <property type="entry name" value="Inositol_P"/>
    <property type="match status" value="1"/>
</dbReference>
<dbReference type="Proteomes" id="UP000516235">
    <property type="component" value="Chromosome"/>
</dbReference>
<evidence type="ECO:0000313" key="8">
    <source>
        <dbReference type="Proteomes" id="UP000642876"/>
    </source>
</evidence>
<dbReference type="PRINTS" id="PR00377">
    <property type="entry name" value="IMPHPHTASES"/>
</dbReference>
<evidence type="ECO:0000256" key="2">
    <source>
        <dbReference type="ARBA" id="ARBA00022801"/>
    </source>
</evidence>
<feature type="binding site" evidence="4">
    <location>
        <position position="66"/>
    </location>
    <ligand>
        <name>Mg(2+)</name>
        <dbReference type="ChEBI" id="CHEBI:18420"/>
        <label>1</label>
        <note>catalytic</note>
    </ligand>
</feature>
<dbReference type="EMBL" id="JACMYE010000001">
    <property type="protein sequence ID" value="MBC3177984.1"/>
    <property type="molecule type" value="Genomic_DNA"/>
</dbReference>
<dbReference type="PANTHER" id="PTHR20854">
    <property type="entry name" value="INOSITOL MONOPHOSPHATASE"/>
    <property type="match status" value="1"/>
</dbReference>
<dbReference type="PROSITE" id="PS00629">
    <property type="entry name" value="IMP_1"/>
    <property type="match status" value="1"/>
</dbReference>
<evidence type="ECO:0000256" key="1">
    <source>
        <dbReference type="ARBA" id="ARBA00022723"/>
    </source>
</evidence>